<feature type="domain" description="Choice-of-anchor A" evidence="2">
    <location>
        <begin position="202"/>
        <end position="452"/>
    </location>
</feature>
<dbReference type="AlphaFoldDB" id="A0A552UJJ0"/>
<dbReference type="NCBIfam" id="TIGR02595">
    <property type="entry name" value="PEP_CTERM"/>
    <property type="match status" value="1"/>
</dbReference>
<feature type="chain" id="PRO_5022200261" evidence="1">
    <location>
        <begin position="24"/>
        <end position="497"/>
    </location>
</feature>
<dbReference type="Proteomes" id="UP000317894">
    <property type="component" value="Unassembled WGS sequence"/>
</dbReference>
<reference evidence="3 4" key="1">
    <citation type="submission" date="2019-07" db="EMBL/GenBank/DDBJ databases">
        <title>Novel species isolated from glacier.</title>
        <authorList>
            <person name="Liu Q."/>
            <person name="Xin Y.-H."/>
        </authorList>
    </citation>
    <scope>NUCLEOTIDE SEQUENCE [LARGE SCALE GENOMIC DNA]</scope>
    <source>
        <strain evidence="3 4">LB1R16</strain>
    </source>
</reference>
<keyword evidence="1" id="KW-0732">Signal</keyword>
<protein>
    <submittedName>
        <fullName evidence="3">Choice-of-anchor A family protein</fullName>
    </submittedName>
</protein>
<evidence type="ECO:0000256" key="1">
    <source>
        <dbReference type="SAM" id="SignalP"/>
    </source>
</evidence>
<dbReference type="InterPro" id="IPR026588">
    <property type="entry name" value="Choice_anch_A"/>
</dbReference>
<dbReference type="NCBIfam" id="TIGR04215">
    <property type="entry name" value="choice_anch_A"/>
    <property type="match status" value="1"/>
</dbReference>
<organism evidence="3 4">
    <name type="scientific">Glacieibacterium frigidum</name>
    <dbReference type="NCBI Taxonomy" id="2593303"/>
    <lineage>
        <taxon>Bacteria</taxon>
        <taxon>Pseudomonadati</taxon>
        <taxon>Pseudomonadota</taxon>
        <taxon>Alphaproteobacteria</taxon>
        <taxon>Sphingomonadales</taxon>
        <taxon>Sphingosinicellaceae</taxon>
        <taxon>Glacieibacterium</taxon>
    </lineage>
</organism>
<gene>
    <name evidence="3" type="ORF">FMM06_05285</name>
</gene>
<proteinExistence type="predicted"/>
<evidence type="ECO:0000259" key="2">
    <source>
        <dbReference type="Pfam" id="PF20597"/>
    </source>
</evidence>
<feature type="signal peptide" evidence="1">
    <location>
        <begin position="1"/>
        <end position="23"/>
    </location>
</feature>
<evidence type="ECO:0000313" key="4">
    <source>
        <dbReference type="Proteomes" id="UP000317894"/>
    </source>
</evidence>
<keyword evidence="4" id="KW-1185">Reference proteome</keyword>
<comment type="caution">
    <text evidence="3">The sequence shown here is derived from an EMBL/GenBank/DDBJ whole genome shotgun (WGS) entry which is preliminary data.</text>
</comment>
<dbReference type="InterPro" id="IPR013424">
    <property type="entry name" value="Ice-binding_C"/>
</dbReference>
<accession>A0A552UJJ0</accession>
<dbReference type="EMBL" id="VJWA01000001">
    <property type="protein sequence ID" value="TRW18409.1"/>
    <property type="molecule type" value="Genomic_DNA"/>
</dbReference>
<dbReference type="OrthoDB" id="8775303at2"/>
<dbReference type="RefSeq" id="WP_144237100.1">
    <property type="nucleotide sequence ID" value="NZ_VJWA01000001.1"/>
</dbReference>
<dbReference type="NCBIfam" id="NF035944">
    <property type="entry name" value="PEPxxWA-CTERM"/>
    <property type="match status" value="1"/>
</dbReference>
<name>A0A552UJJ0_9SPHN</name>
<dbReference type="Pfam" id="PF20597">
    <property type="entry name" value="pAdhesive_15"/>
    <property type="match status" value="2"/>
</dbReference>
<evidence type="ECO:0000313" key="3">
    <source>
        <dbReference type="EMBL" id="TRW18409.1"/>
    </source>
</evidence>
<sequence length="497" mass="50218">MMKLNTLGMALATSALIATGAHAATGNARDGLMLIKGINLIVLENMTVSGGEVEGKTYVGGNLGGTSTQIGFGNSQYGQAQNAYSTLTVGGNLTAGIQLSNGPNGGVSSTIDNYGAYVVGSVTQRLNLNSNAATVRVGGNLQDINYTNGTRLDVAGSTLTTIGLGDNSVTRIGGNATGFNSGNNNVVLDVRGSVGDLGIGTGTVRVGGAVGNLNGGNNMNVSVVGTVGNGNLGNNTTLRANGNVNVNGSGGSTIYTAGDFTGNGNGAAVSEFYSFNNVVTAPTTPDAPVVDGLTASTAQIKADVLALSSALGGLAVTNIASTAADNATRLTFTVADTNPNTAAVFNLSAVEFNTATQFQFSFASLNKPVIINISGAADGVYNWGATAANFGGDTLQAYSQNIIYNFTDATTLNINREVYGSVLAANAVVTNTANINGSVIAKIFTMQAEVHLGTYARNVDIIPDHVGTVPEPATWALLITGFGLTGAAMRRRRSVAA</sequence>
<feature type="domain" description="Choice-of-anchor A" evidence="2">
    <location>
        <begin position="35"/>
        <end position="192"/>
    </location>
</feature>